<evidence type="ECO:0000256" key="2">
    <source>
        <dbReference type="HAMAP-Rule" id="MF_00839"/>
    </source>
</evidence>
<dbReference type="InterPro" id="IPR038416">
    <property type="entry name" value="Ribosom_S30AE_C_sf"/>
</dbReference>
<organism evidence="4 5">
    <name type="scientific">Allofournierella massiliensis</name>
    <dbReference type="NCBI Taxonomy" id="1650663"/>
    <lineage>
        <taxon>Bacteria</taxon>
        <taxon>Bacillati</taxon>
        <taxon>Bacillota</taxon>
        <taxon>Clostridia</taxon>
        <taxon>Eubacteriales</taxon>
        <taxon>Oscillospiraceae</taxon>
        <taxon>Allofournierella</taxon>
    </lineage>
</organism>
<dbReference type="EMBL" id="SLUM01000006">
    <property type="protein sequence ID" value="TCL59151.1"/>
    <property type="molecule type" value="Genomic_DNA"/>
</dbReference>
<dbReference type="AlphaFoldDB" id="A0A4R1R1F1"/>
<comment type="subcellular location">
    <subcellularLocation>
        <location evidence="2">Cytoplasm</location>
    </subcellularLocation>
</comment>
<accession>A0A4R1R1F1</accession>
<feature type="domain" description="Sigma 54 modulation/S30EA ribosomal protein C-terminal" evidence="3">
    <location>
        <begin position="112"/>
        <end position="167"/>
    </location>
</feature>
<evidence type="ECO:0000259" key="3">
    <source>
        <dbReference type="Pfam" id="PF16321"/>
    </source>
</evidence>
<keyword evidence="2" id="KW-0963">Cytoplasm</keyword>
<dbReference type="Pfam" id="PF02482">
    <property type="entry name" value="Ribosomal_S30AE"/>
    <property type="match status" value="1"/>
</dbReference>
<dbReference type="Pfam" id="PF16321">
    <property type="entry name" value="Ribosom_S30AE_C"/>
    <property type="match status" value="1"/>
</dbReference>
<dbReference type="GO" id="GO:0043024">
    <property type="term" value="F:ribosomal small subunit binding"/>
    <property type="evidence" value="ECO:0007669"/>
    <property type="project" value="TreeGrafter"/>
</dbReference>
<dbReference type="PANTHER" id="PTHR33231">
    <property type="entry name" value="30S RIBOSOMAL PROTEIN"/>
    <property type="match status" value="1"/>
</dbReference>
<dbReference type="GO" id="GO:0022627">
    <property type="term" value="C:cytosolic small ribosomal subunit"/>
    <property type="evidence" value="ECO:0007669"/>
    <property type="project" value="TreeGrafter"/>
</dbReference>
<dbReference type="Gene3D" id="3.30.505.50">
    <property type="entry name" value="Sigma 54 modulation/S30EA ribosomal protein, C-terminal domain"/>
    <property type="match status" value="1"/>
</dbReference>
<protein>
    <recommendedName>
        <fullName evidence="2">Ribosome hibernation promoting factor</fullName>
        <shortName evidence="2">HPF</shortName>
    </recommendedName>
</protein>
<dbReference type="InterPro" id="IPR003489">
    <property type="entry name" value="RHF/RaiA"/>
</dbReference>
<dbReference type="NCBIfam" id="TIGR00741">
    <property type="entry name" value="yfiA"/>
    <property type="match status" value="1"/>
</dbReference>
<dbReference type="InterPro" id="IPR036567">
    <property type="entry name" value="RHF-like"/>
</dbReference>
<dbReference type="InterPro" id="IPR050574">
    <property type="entry name" value="HPF/YfiA_ribosome-assoc"/>
</dbReference>
<dbReference type="OrthoDB" id="9794975at2"/>
<evidence type="ECO:0000313" key="5">
    <source>
        <dbReference type="Proteomes" id="UP000295184"/>
    </source>
</evidence>
<proteinExistence type="inferred from homology"/>
<gene>
    <name evidence="2" type="primary">hpf</name>
    <name evidence="4" type="ORF">EDD77_10665</name>
</gene>
<sequence length="173" mass="19845">MKVTCTGRKVSLKPSFIEKAQAKLDKLDKFFAGEAEAQVTVTVEKSGQTVEITVREKGLVIRAEKMQERMEDALDDAVDLLTRRLVKNRKRLGDKLTRSAAVEWPTEPEPEESYDVIREKRFVVKPCTTEEAILQMNLLGHSFYLYRNMDDGQIQLVYRRANGTYGVLIPEDY</sequence>
<comment type="similarity">
    <text evidence="2">Belongs to the HPF/YfiA ribosome-associated protein family. Long HPF subfamily.</text>
</comment>
<dbReference type="InterPro" id="IPR032528">
    <property type="entry name" value="Ribosom_S30AE_C"/>
</dbReference>
<dbReference type="Gene3D" id="3.30.160.100">
    <property type="entry name" value="Ribosome hibernation promotion factor-like"/>
    <property type="match status" value="1"/>
</dbReference>
<dbReference type="SUPFAM" id="SSF69754">
    <property type="entry name" value="Ribosome binding protein Y (YfiA homologue)"/>
    <property type="match status" value="1"/>
</dbReference>
<evidence type="ECO:0000256" key="1">
    <source>
        <dbReference type="ARBA" id="ARBA00022845"/>
    </source>
</evidence>
<dbReference type="Proteomes" id="UP000295184">
    <property type="component" value="Unassembled WGS sequence"/>
</dbReference>
<dbReference type="GeneID" id="97379710"/>
<dbReference type="InterPro" id="IPR034694">
    <property type="entry name" value="HPF_long/plastid"/>
</dbReference>
<comment type="function">
    <text evidence="2">Required for dimerization of active 70S ribosomes into 100S ribosomes in stationary phase; 100S ribosomes are translationally inactive and sometimes present during exponential growth.</text>
</comment>
<dbReference type="HAMAP" id="MF_00839">
    <property type="entry name" value="HPF"/>
    <property type="match status" value="1"/>
</dbReference>
<reference evidence="4 5" key="1">
    <citation type="submission" date="2019-03" db="EMBL/GenBank/DDBJ databases">
        <title>Genomic Encyclopedia of Type Strains, Phase IV (KMG-IV): sequencing the most valuable type-strain genomes for metagenomic binning, comparative biology and taxonomic classification.</title>
        <authorList>
            <person name="Goeker M."/>
        </authorList>
    </citation>
    <scope>NUCLEOTIDE SEQUENCE [LARGE SCALE GENOMIC DNA]</scope>
    <source>
        <strain evidence="4 5">DSM 100451</strain>
    </source>
</reference>
<dbReference type="CDD" id="cd00552">
    <property type="entry name" value="RaiA"/>
    <property type="match status" value="1"/>
</dbReference>
<dbReference type="GO" id="GO:0045900">
    <property type="term" value="P:negative regulation of translational elongation"/>
    <property type="evidence" value="ECO:0007669"/>
    <property type="project" value="TreeGrafter"/>
</dbReference>
<comment type="caution">
    <text evidence="4">The sequence shown here is derived from an EMBL/GenBank/DDBJ whole genome shotgun (WGS) entry which is preliminary data.</text>
</comment>
<name>A0A4R1R1F1_9FIRM</name>
<dbReference type="STRING" id="1650663.GCA_001486665_03230"/>
<dbReference type="RefSeq" id="WP_058966705.1">
    <property type="nucleotide sequence ID" value="NZ_CABKVM010000019.1"/>
</dbReference>
<dbReference type="PANTHER" id="PTHR33231:SF1">
    <property type="entry name" value="30S RIBOSOMAL PROTEIN"/>
    <property type="match status" value="1"/>
</dbReference>
<evidence type="ECO:0000313" key="4">
    <source>
        <dbReference type="EMBL" id="TCL59151.1"/>
    </source>
</evidence>
<comment type="subunit">
    <text evidence="2">Interacts with 100S ribosomes.</text>
</comment>
<keyword evidence="1 2" id="KW-0810">Translation regulation</keyword>